<reference evidence="2 3" key="1">
    <citation type="submission" date="2016-10" db="EMBL/GenBank/DDBJ databases">
        <authorList>
            <person name="de Groot N.N."/>
        </authorList>
    </citation>
    <scope>NUCLEOTIDE SEQUENCE [LARGE SCALE GENOMIC DNA]</scope>
    <source>
        <strain evidence="2 3">CGMCC 1.3801</strain>
    </source>
</reference>
<organism evidence="2 3">
    <name type="scientific">Flavobacterium saliperosum</name>
    <dbReference type="NCBI Taxonomy" id="329186"/>
    <lineage>
        <taxon>Bacteria</taxon>
        <taxon>Pseudomonadati</taxon>
        <taxon>Bacteroidota</taxon>
        <taxon>Flavobacteriia</taxon>
        <taxon>Flavobacteriales</taxon>
        <taxon>Flavobacteriaceae</taxon>
        <taxon>Flavobacterium</taxon>
    </lineage>
</organism>
<dbReference type="AlphaFoldDB" id="A0A1G4W1I1"/>
<proteinExistence type="predicted"/>
<keyword evidence="1" id="KW-1133">Transmembrane helix</keyword>
<evidence type="ECO:0000313" key="3">
    <source>
        <dbReference type="Proteomes" id="UP000182124"/>
    </source>
</evidence>
<dbReference type="RefSeq" id="WP_143000945.1">
    <property type="nucleotide sequence ID" value="NZ_CBCSBQ010000004.1"/>
</dbReference>
<protein>
    <submittedName>
        <fullName evidence="2">Uncharacterized protein</fullName>
    </submittedName>
</protein>
<keyword evidence="1" id="KW-0812">Transmembrane</keyword>
<evidence type="ECO:0000256" key="1">
    <source>
        <dbReference type="SAM" id="Phobius"/>
    </source>
</evidence>
<feature type="transmembrane region" description="Helical" evidence="1">
    <location>
        <begin position="52"/>
        <end position="71"/>
    </location>
</feature>
<keyword evidence="1" id="KW-0472">Membrane</keyword>
<evidence type="ECO:0000313" key="2">
    <source>
        <dbReference type="EMBL" id="SCX15216.1"/>
    </source>
</evidence>
<accession>A0A1G4W1I1</accession>
<name>A0A1G4W1I1_9FLAO</name>
<dbReference type="Proteomes" id="UP000182124">
    <property type="component" value="Unassembled WGS sequence"/>
</dbReference>
<dbReference type="eggNOG" id="ENOG5033BH4">
    <property type="taxonomic scope" value="Bacteria"/>
</dbReference>
<dbReference type="EMBL" id="FMTY01000005">
    <property type="protein sequence ID" value="SCX15216.1"/>
    <property type="molecule type" value="Genomic_DNA"/>
</dbReference>
<dbReference type="STRING" id="329186.SAMN02927925_02205"/>
<sequence length="129" mass="15192">MNMKKFDLHNDPKIETGFKIPEHYFENLEDRIMNQLPEQDVKVISLWQRKSVWISGMAAVLVVSFGTWFYFNQQSTELSVSSQEYLAYSNDITTEEIAYHLTDEDITTIEKELGLYDTESETYVNEYLN</sequence>
<gene>
    <name evidence="2" type="ORF">SAMN02927925_02205</name>
</gene>